<dbReference type="PROSITE" id="PS50048">
    <property type="entry name" value="ZN2_CY6_FUNGAL_2"/>
    <property type="match status" value="1"/>
</dbReference>
<keyword evidence="6" id="KW-0539">Nucleus</keyword>
<dbReference type="CDD" id="cd12148">
    <property type="entry name" value="fungal_TF_MHR"/>
    <property type="match status" value="1"/>
</dbReference>
<reference evidence="9" key="1">
    <citation type="journal article" date="2019" name="Beilstein J. Org. Chem.">
        <title>Nanangenines: drimane sesquiterpenoids as the dominant metabolite cohort of a novel Australian fungus, Aspergillus nanangensis.</title>
        <authorList>
            <person name="Lacey H.J."/>
            <person name="Gilchrist C.L.M."/>
            <person name="Crombie A."/>
            <person name="Kalaitzis J.A."/>
            <person name="Vuong D."/>
            <person name="Rutledge P.J."/>
            <person name="Turner P."/>
            <person name="Pitt J.I."/>
            <person name="Lacey E."/>
            <person name="Chooi Y.H."/>
            <person name="Piggott A.M."/>
        </authorList>
    </citation>
    <scope>NUCLEOTIDE SEQUENCE</scope>
    <source>
        <strain evidence="9">MST-FP2251</strain>
    </source>
</reference>
<keyword evidence="4" id="KW-0238">DNA-binding</keyword>
<dbReference type="GO" id="GO:0000981">
    <property type="term" value="F:DNA-binding transcription factor activity, RNA polymerase II-specific"/>
    <property type="evidence" value="ECO:0007669"/>
    <property type="project" value="InterPro"/>
</dbReference>
<evidence type="ECO:0000256" key="4">
    <source>
        <dbReference type="ARBA" id="ARBA00023125"/>
    </source>
</evidence>
<keyword evidence="3" id="KW-0805">Transcription regulation</keyword>
<comment type="subcellular location">
    <subcellularLocation>
        <location evidence="1">Nucleus</location>
    </subcellularLocation>
</comment>
<feature type="region of interest" description="Disordered" evidence="7">
    <location>
        <begin position="1"/>
        <end position="47"/>
    </location>
</feature>
<dbReference type="Pfam" id="PF04082">
    <property type="entry name" value="Fungal_trans"/>
    <property type="match status" value="1"/>
</dbReference>
<organism evidence="9 10">
    <name type="scientific">Aspergillus nanangensis</name>
    <dbReference type="NCBI Taxonomy" id="2582783"/>
    <lineage>
        <taxon>Eukaryota</taxon>
        <taxon>Fungi</taxon>
        <taxon>Dikarya</taxon>
        <taxon>Ascomycota</taxon>
        <taxon>Pezizomycotina</taxon>
        <taxon>Eurotiomycetes</taxon>
        <taxon>Eurotiomycetidae</taxon>
        <taxon>Eurotiales</taxon>
        <taxon>Aspergillaceae</taxon>
        <taxon>Aspergillus</taxon>
        <taxon>Aspergillus subgen. Circumdati</taxon>
    </lineage>
</organism>
<evidence type="ECO:0000256" key="7">
    <source>
        <dbReference type="SAM" id="MobiDB-lite"/>
    </source>
</evidence>
<dbReference type="InterPro" id="IPR001138">
    <property type="entry name" value="Zn2Cys6_DnaBD"/>
</dbReference>
<keyword evidence="10" id="KW-1185">Reference proteome</keyword>
<dbReference type="GO" id="GO:0005634">
    <property type="term" value="C:nucleus"/>
    <property type="evidence" value="ECO:0007669"/>
    <property type="project" value="UniProtKB-SubCell"/>
</dbReference>
<feature type="region of interest" description="Disordered" evidence="7">
    <location>
        <begin position="88"/>
        <end position="146"/>
    </location>
</feature>
<dbReference type="PANTHER" id="PTHR46910">
    <property type="entry name" value="TRANSCRIPTION FACTOR PDR1"/>
    <property type="match status" value="1"/>
</dbReference>
<dbReference type="SUPFAM" id="SSF57701">
    <property type="entry name" value="Zn2/Cys6 DNA-binding domain"/>
    <property type="match status" value="1"/>
</dbReference>
<keyword evidence="2" id="KW-0479">Metal-binding</keyword>
<dbReference type="InterPro" id="IPR007219">
    <property type="entry name" value="XnlR_reg_dom"/>
</dbReference>
<evidence type="ECO:0000256" key="1">
    <source>
        <dbReference type="ARBA" id="ARBA00004123"/>
    </source>
</evidence>
<feature type="compositionally biased region" description="Low complexity" evidence="7">
    <location>
        <begin position="98"/>
        <end position="111"/>
    </location>
</feature>
<evidence type="ECO:0000259" key="8">
    <source>
        <dbReference type="PROSITE" id="PS50048"/>
    </source>
</evidence>
<evidence type="ECO:0000313" key="9">
    <source>
        <dbReference type="EMBL" id="KAF9886973.1"/>
    </source>
</evidence>
<dbReference type="Pfam" id="PF00172">
    <property type="entry name" value="Zn_clus"/>
    <property type="match status" value="1"/>
</dbReference>
<name>A0AAD4CIS6_ASPNN</name>
<sequence>MSGNPSASPSGANGEPEATANPPLCSTIPAQDGDDDPVQSSLEPTATSKRGRYVARACFHCQKRKIRCSGTQPCQHCRNGTECRYPDKGRRSRNVCHNNNPPASDSSASSSTHRVVEETVAASISNNEAHPGGLEQSNGSVPRRGLDDSQWEKMASRLGQLERNIASLTGKAAWGEQIFLPTPVSFSIPAAQGLNDPIQSFLASTPGPFAAPLEFPSTYGGAGSRETARIPSFAKSIETMDHPNRHGINAPSVLYDGTRGSSSSRCPYTDDSAFASCCERDMVLWSHHNRVVEIATLRDHFRTFFDGPNTHYPCINEPFFHAWFETLVSAGSNMPHNPESMQFLSLINLMTAVVKVLEHLLNHVCWAGKTSFLTIQCLIIKASYLLYIEKPYLAYDTVAAGSRVMYQIGLHNERSWRHHSKFESVMHQRVFWSLYCLDRAISLASGAPCIIQDNIIQVDMPPQLDDRLLLPGTSIPMASPTSSSVPYLQEMVSWAHLYSETCKTVSQNTGQPSRSSEILKEMDEKVLRWLRGLPGFLTWSPDLLILDQSQDMPHFILRHAVILLLRGNYLRLLIRQEDVIHREYSREAANLCIGIATHSINVVHLIHSSFLNRPVERYSSVTFLAGAMIPLICVIMKENTNSDLFSMAVNPFKRALGIIQSLAGTFPYAHHTLARLGSNLSVACKKVKLHNASQGVIRPPQNDMHNGSTGQGLEEAADFSRSGEGYPLVLDDMLLPHITAESFSLPEPTVTSMP</sequence>
<accession>A0AAD4CIS6</accession>
<dbReference type="CDD" id="cd00067">
    <property type="entry name" value="GAL4"/>
    <property type="match status" value="1"/>
</dbReference>
<evidence type="ECO:0000256" key="5">
    <source>
        <dbReference type="ARBA" id="ARBA00023163"/>
    </source>
</evidence>
<dbReference type="Gene3D" id="4.10.240.10">
    <property type="entry name" value="Zn(2)-C6 fungal-type DNA-binding domain"/>
    <property type="match status" value="1"/>
</dbReference>
<evidence type="ECO:0000256" key="2">
    <source>
        <dbReference type="ARBA" id="ARBA00022723"/>
    </source>
</evidence>
<feature type="compositionally biased region" description="Polar residues" evidence="7">
    <location>
        <begin position="38"/>
        <end position="47"/>
    </location>
</feature>
<proteinExistence type="predicted"/>
<dbReference type="Proteomes" id="UP001194746">
    <property type="component" value="Unassembled WGS sequence"/>
</dbReference>
<dbReference type="InterPro" id="IPR036864">
    <property type="entry name" value="Zn2-C6_fun-type_DNA-bd_sf"/>
</dbReference>
<dbReference type="GO" id="GO:0006351">
    <property type="term" value="P:DNA-templated transcription"/>
    <property type="evidence" value="ECO:0007669"/>
    <property type="project" value="InterPro"/>
</dbReference>
<dbReference type="InterPro" id="IPR050987">
    <property type="entry name" value="AtrR-like"/>
</dbReference>
<dbReference type="AlphaFoldDB" id="A0AAD4CIS6"/>
<feature type="compositionally biased region" description="Polar residues" evidence="7">
    <location>
        <begin position="1"/>
        <end position="11"/>
    </location>
</feature>
<evidence type="ECO:0000256" key="3">
    <source>
        <dbReference type="ARBA" id="ARBA00023015"/>
    </source>
</evidence>
<feature type="domain" description="Zn(2)-C6 fungal-type" evidence="8">
    <location>
        <begin position="57"/>
        <end position="85"/>
    </location>
</feature>
<dbReference type="GO" id="GO:0003677">
    <property type="term" value="F:DNA binding"/>
    <property type="evidence" value="ECO:0007669"/>
    <property type="project" value="UniProtKB-KW"/>
</dbReference>
<dbReference type="SMART" id="SM00906">
    <property type="entry name" value="Fungal_trans"/>
    <property type="match status" value="1"/>
</dbReference>
<dbReference type="GO" id="GO:0009893">
    <property type="term" value="P:positive regulation of metabolic process"/>
    <property type="evidence" value="ECO:0007669"/>
    <property type="project" value="UniProtKB-ARBA"/>
</dbReference>
<dbReference type="PANTHER" id="PTHR46910:SF3">
    <property type="entry name" value="HALOTOLERANCE PROTEIN 9-RELATED"/>
    <property type="match status" value="1"/>
</dbReference>
<evidence type="ECO:0000256" key="6">
    <source>
        <dbReference type="ARBA" id="ARBA00023242"/>
    </source>
</evidence>
<dbReference type="GO" id="GO:0008270">
    <property type="term" value="F:zinc ion binding"/>
    <property type="evidence" value="ECO:0007669"/>
    <property type="project" value="InterPro"/>
</dbReference>
<keyword evidence="5" id="KW-0804">Transcription</keyword>
<gene>
    <name evidence="9" type="ORF">FE257_010714</name>
</gene>
<comment type="caution">
    <text evidence="9">The sequence shown here is derived from an EMBL/GenBank/DDBJ whole genome shotgun (WGS) entry which is preliminary data.</text>
</comment>
<reference evidence="9" key="2">
    <citation type="submission" date="2020-02" db="EMBL/GenBank/DDBJ databases">
        <authorList>
            <person name="Gilchrist C.L.M."/>
            <person name="Chooi Y.-H."/>
        </authorList>
    </citation>
    <scope>NUCLEOTIDE SEQUENCE</scope>
    <source>
        <strain evidence="9">MST-FP2251</strain>
    </source>
</reference>
<dbReference type="EMBL" id="VCAU01000069">
    <property type="protein sequence ID" value="KAF9886973.1"/>
    <property type="molecule type" value="Genomic_DNA"/>
</dbReference>
<dbReference type="SMART" id="SM00066">
    <property type="entry name" value="GAL4"/>
    <property type="match status" value="1"/>
</dbReference>
<evidence type="ECO:0000313" key="10">
    <source>
        <dbReference type="Proteomes" id="UP001194746"/>
    </source>
</evidence>
<protein>
    <recommendedName>
        <fullName evidence="8">Zn(2)-C6 fungal-type domain-containing protein</fullName>
    </recommendedName>
</protein>